<evidence type="ECO:0000313" key="9">
    <source>
        <dbReference type="Proteomes" id="UP000290932"/>
    </source>
</evidence>
<dbReference type="PANTHER" id="PTHR42790:SF19">
    <property type="entry name" value="KYNURENINE_ALPHA-AMINOADIPATE AMINOTRANSFERASE, MITOCHONDRIAL"/>
    <property type="match status" value="1"/>
</dbReference>
<feature type="domain" description="Aminotransferase class I/classII large" evidence="7">
    <location>
        <begin position="46"/>
        <end position="384"/>
    </location>
</feature>
<dbReference type="Gene3D" id="3.40.640.10">
    <property type="entry name" value="Type I PLP-dependent aspartate aminotransferase-like (Major domain)"/>
    <property type="match status" value="1"/>
</dbReference>
<evidence type="ECO:0000256" key="3">
    <source>
        <dbReference type="ARBA" id="ARBA00011738"/>
    </source>
</evidence>
<dbReference type="Proteomes" id="UP000290932">
    <property type="component" value="Unassembled WGS sequence"/>
</dbReference>
<organism evidence="8 9">
    <name type="scientific">Methanoculleus taiwanensis</name>
    <dbReference type="NCBI Taxonomy" id="1550565"/>
    <lineage>
        <taxon>Archaea</taxon>
        <taxon>Methanobacteriati</taxon>
        <taxon>Methanobacteriota</taxon>
        <taxon>Stenosarchaea group</taxon>
        <taxon>Methanomicrobia</taxon>
        <taxon>Methanomicrobiales</taxon>
        <taxon>Methanomicrobiaceae</taxon>
        <taxon>Methanoculleus</taxon>
    </lineage>
</organism>
<keyword evidence="9" id="KW-1185">Reference proteome</keyword>
<dbReference type="GO" id="GO:0030170">
    <property type="term" value="F:pyridoxal phosphate binding"/>
    <property type="evidence" value="ECO:0007669"/>
    <property type="project" value="InterPro"/>
</dbReference>
<keyword evidence="6" id="KW-0663">Pyridoxal phosphate</keyword>
<evidence type="ECO:0000256" key="5">
    <source>
        <dbReference type="ARBA" id="ARBA00022679"/>
    </source>
</evidence>
<evidence type="ECO:0000259" key="7">
    <source>
        <dbReference type="Pfam" id="PF00155"/>
    </source>
</evidence>
<dbReference type="OrthoDB" id="372018at2157"/>
<protein>
    <submittedName>
        <fullName evidence="8">Aspartate aminotransferase</fullName>
    </submittedName>
</protein>
<dbReference type="Gene3D" id="3.90.1150.10">
    <property type="entry name" value="Aspartate Aminotransferase, domain 1"/>
    <property type="match status" value="1"/>
</dbReference>
<evidence type="ECO:0000256" key="1">
    <source>
        <dbReference type="ARBA" id="ARBA00001933"/>
    </source>
</evidence>
<proteinExistence type="inferred from homology"/>
<dbReference type="GO" id="GO:0008483">
    <property type="term" value="F:transaminase activity"/>
    <property type="evidence" value="ECO:0007669"/>
    <property type="project" value="UniProtKB-KW"/>
</dbReference>
<sequence>MPYHFASRMQTTPRSFIRDILKTTERPEVISFAGGLPSPSLFAVEELRAAAEYVMKHAGESALQYSTTEGYLPLRTFIADRYKERLSLSVDPDEILITNGSQQCLDLIGKVLLDAGDPVLIERPGYLGAIQAFSLYEPEFHTVALGNDGPDTEELASVLGKHPSRFFYGVPNAQNPSGVTYSDAKRRAIADILAGTETLFVEDDAYGELRFDGKSLPSLRTYLPEKTIITGSFSKIVTPGLRMGWISAPREIIEQVNVAKQASDLHSNVLAQRIITRYLEENDLDAHIERIVGEYRARRDLMLSCIGESFPADISVTKPEGGMFLWVTLPDGCSTTTLLELALCENVAFVPGRAFYVDGGGDTAMRLNFSNASEAMIVEGIDRLGKAIRRLVG</sequence>
<comment type="similarity">
    <text evidence="2">Belongs to the class-I pyridoxal-phosphate-dependent aminotransferase family.</text>
</comment>
<keyword evidence="5 8" id="KW-0808">Transferase</keyword>
<comment type="caution">
    <text evidence="8">The sequence shown here is derived from an EMBL/GenBank/DDBJ whole genome shotgun (WGS) entry which is preliminary data.</text>
</comment>
<evidence type="ECO:0000256" key="4">
    <source>
        <dbReference type="ARBA" id="ARBA00022576"/>
    </source>
</evidence>
<name>A0A498H648_9EURY</name>
<accession>A0A498H648</accession>
<dbReference type="EMBL" id="LHQS01000001">
    <property type="protein sequence ID" value="RXE57134.1"/>
    <property type="molecule type" value="Genomic_DNA"/>
</dbReference>
<dbReference type="RefSeq" id="WP_128692899.1">
    <property type="nucleotide sequence ID" value="NZ_LHQS01000001.1"/>
</dbReference>
<dbReference type="InterPro" id="IPR015422">
    <property type="entry name" value="PyrdxlP-dep_Trfase_small"/>
</dbReference>
<dbReference type="PANTHER" id="PTHR42790">
    <property type="entry name" value="AMINOTRANSFERASE"/>
    <property type="match status" value="1"/>
</dbReference>
<keyword evidence="4 8" id="KW-0032">Aminotransferase</keyword>
<dbReference type="InterPro" id="IPR015421">
    <property type="entry name" value="PyrdxlP-dep_Trfase_major"/>
</dbReference>
<dbReference type="CDD" id="cd00609">
    <property type="entry name" value="AAT_like"/>
    <property type="match status" value="1"/>
</dbReference>
<dbReference type="Pfam" id="PF00155">
    <property type="entry name" value="Aminotran_1_2"/>
    <property type="match status" value="1"/>
</dbReference>
<gene>
    <name evidence="8" type="ORF">ABH15_03150</name>
</gene>
<comment type="subunit">
    <text evidence="3">Homodimer.</text>
</comment>
<dbReference type="InterPro" id="IPR015424">
    <property type="entry name" value="PyrdxlP-dep_Trfase"/>
</dbReference>
<dbReference type="InterPro" id="IPR004839">
    <property type="entry name" value="Aminotransferase_I/II_large"/>
</dbReference>
<evidence type="ECO:0000256" key="6">
    <source>
        <dbReference type="ARBA" id="ARBA00022898"/>
    </source>
</evidence>
<reference evidence="8 9" key="1">
    <citation type="journal article" date="2015" name="Int. J. Syst. Evol. Microbiol.">
        <title>Methanoculleus taiwanensis sp. nov., a methanogen isolated from deep marine sediment at the deformation front area near Taiwan.</title>
        <authorList>
            <person name="Weng C.Y."/>
            <person name="Chen S.C."/>
            <person name="Lai M.C."/>
            <person name="Wu S.Y."/>
            <person name="Lin S."/>
            <person name="Yang T.F."/>
            <person name="Chen P.C."/>
        </authorList>
    </citation>
    <scope>NUCLEOTIDE SEQUENCE [LARGE SCALE GENOMIC DNA]</scope>
    <source>
        <strain evidence="8 9">CYW4</strain>
    </source>
</reference>
<comment type="cofactor">
    <cofactor evidence="1">
        <name>pyridoxal 5'-phosphate</name>
        <dbReference type="ChEBI" id="CHEBI:597326"/>
    </cofactor>
</comment>
<dbReference type="AlphaFoldDB" id="A0A498H648"/>
<dbReference type="GO" id="GO:1901605">
    <property type="term" value="P:alpha-amino acid metabolic process"/>
    <property type="evidence" value="ECO:0007669"/>
    <property type="project" value="TreeGrafter"/>
</dbReference>
<evidence type="ECO:0000313" key="8">
    <source>
        <dbReference type="EMBL" id="RXE57134.1"/>
    </source>
</evidence>
<dbReference type="InterPro" id="IPR050859">
    <property type="entry name" value="Class-I_PLP-dep_aminotransf"/>
</dbReference>
<dbReference type="SUPFAM" id="SSF53383">
    <property type="entry name" value="PLP-dependent transferases"/>
    <property type="match status" value="1"/>
</dbReference>
<evidence type="ECO:0000256" key="2">
    <source>
        <dbReference type="ARBA" id="ARBA00007441"/>
    </source>
</evidence>
<dbReference type="FunFam" id="3.40.640.10:FF:000053">
    <property type="entry name" value="Aminotransferase, class I"/>
    <property type="match status" value="1"/>
</dbReference>